<evidence type="ECO:0000313" key="2">
    <source>
        <dbReference type="EMBL" id="RLN24795.1"/>
    </source>
</evidence>
<dbReference type="EMBL" id="PQIB02000004">
    <property type="protein sequence ID" value="RLN24795.1"/>
    <property type="molecule type" value="Genomic_DNA"/>
</dbReference>
<gene>
    <name evidence="2" type="ORF">C2845_PM07G35210</name>
</gene>
<dbReference type="PANTHER" id="PTHR33087">
    <property type="entry name" value="OS07G0539200 PROTEIN"/>
    <property type="match status" value="1"/>
</dbReference>
<feature type="region of interest" description="Disordered" evidence="1">
    <location>
        <begin position="449"/>
        <end position="469"/>
    </location>
</feature>
<reference evidence="3" key="1">
    <citation type="journal article" date="2019" name="Nat. Commun.">
        <title>The genome of broomcorn millet.</title>
        <authorList>
            <person name="Zou C."/>
            <person name="Miki D."/>
            <person name="Li D."/>
            <person name="Tang Q."/>
            <person name="Xiao L."/>
            <person name="Rajput S."/>
            <person name="Deng P."/>
            <person name="Jia W."/>
            <person name="Huang R."/>
            <person name="Zhang M."/>
            <person name="Sun Y."/>
            <person name="Hu J."/>
            <person name="Fu X."/>
            <person name="Schnable P.S."/>
            <person name="Li F."/>
            <person name="Zhang H."/>
            <person name="Feng B."/>
            <person name="Zhu X."/>
            <person name="Liu R."/>
            <person name="Schnable J.C."/>
            <person name="Zhu J.-K."/>
            <person name="Zhang H."/>
        </authorList>
    </citation>
    <scope>NUCLEOTIDE SEQUENCE [LARGE SCALE GENOMIC DNA]</scope>
</reference>
<feature type="compositionally biased region" description="Basic and acidic residues" evidence="1">
    <location>
        <begin position="185"/>
        <end position="199"/>
    </location>
</feature>
<evidence type="ECO:0000256" key="1">
    <source>
        <dbReference type="SAM" id="MobiDB-lite"/>
    </source>
</evidence>
<comment type="caution">
    <text evidence="2">The sequence shown here is derived from an EMBL/GenBank/DDBJ whole genome shotgun (WGS) entry which is preliminary data.</text>
</comment>
<evidence type="ECO:0000313" key="3">
    <source>
        <dbReference type="Proteomes" id="UP000275267"/>
    </source>
</evidence>
<organism evidence="2 3">
    <name type="scientific">Panicum miliaceum</name>
    <name type="common">Proso millet</name>
    <name type="synonym">Broomcorn millet</name>
    <dbReference type="NCBI Taxonomy" id="4540"/>
    <lineage>
        <taxon>Eukaryota</taxon>
        <taxon>Viridiplantae</taxon>
        <taxon>Streptophyta</taxon>
        <taxon>Embryophyta</taxon>
        <taxon>Tracheophyta</taxon>
        <taxon>Spermatophyta</taxon>
        <taxon>Magnoliopsida</taxon>
        <taxon>Liliopsida</taxon>
        <taxon>Poales</taxon>
        <taxon>Poaceae</taxon>
        <taxon>PACMAD clade</taxon>
        <taxon>Panicoideae</taxon>
        <taxon>Panicodae</taxon>
        <taxon>Paniceae</taxon>
        <taxon>Panicinae</taxon>
        <taxon>Panicum</taxon>
        <taxon>Panicum sect. Panicum</taxon>
    </lineage>
</organism>
<name>A0A3L6SRX1_PANMI</name>
<keyword evidence="3" id="KW-1185">Reference proteome</keyword>
<accession>A0A3L6SRX1</accession>
<sequence>MLLSEVDRSGLDGAAPLVPRGRSPCVVPTNWVHAPLLWRCRACAGLDWRWALLPPHSSNGGGAAAKGLHRASPSSCWSEEDARQVLGDVCAFDYIDPVSFTQENTEVSQCWVWTRNPDLLPRSKATTFFSNTAGRSRPGVTAPPPKGGYEEFLVHLERYFDWTPQNMVAFRRSRVGERSPPLASRYRDPARRDDEGWERRRSRSPVPRRCTCAGRVHGVRSRSRSPARSGPGTPTEEDYALPKDSDASGAGHHGWTAPTPFDEMVDLEVAPGAPPPPRVHPDPLLDYLTGLCQEPGLQDSYLGGKGHDPMLVEFACVAVDLHRPLTFSPPPSPTDAASETASVDELVALAGDAAGPETGSRPINGPEVVFGPGVQLGQDDNQMDQLAGLLRCTAWILMGQLMLGLLLMRSSLLGILPTADEFLEDIFVDPPAAVVPASPPRRALAAVAAAPESGRRQSDRLRARPSSVPVSRRATRRLVRQLDLKTAAALAAVTRIASDAVMEASAALAAEAEAAQVEAA</sequence>
<protein>
    <submittedName>
        <fullName evidence="2">Uncharacterized protein</fullName>
    </submittedName>
</protein>
<dbReference type="AlphaFoldDB" id="A0A3L6SRX1"/>
<proteinExistence type="predicted"/>
<dbReference type="OrthoDB" id="695830at2759"/>
<dbReference type="Proteomes" id="UP000275267">
    <property type="component" value="Unassembled WGS sequence"/>
</dbReference>
<dbReference type="InterPro" id="IPR053253">
    <property type="entry name" value="Sex_diff_modulator"/>
</dbReference>
<feature type="region of interest" description="Disordered" evidence="1">
    <location>
        <begin position="174"/>
        <end position="259"/>
    </location>
</feature>
<dbReference type="PANTHER" id="PTHR33087:SF21">
    <property type="entry name" value="OS03G0782100 PROTEIN"/>
    <property type="match status" value="1"/>
</dbReference>
<feature type="compositionally biased region" description="Basic and acidic residues" evidence="1">
    <location>
        <begin position="453"/>
        <end position="462"/>
    </location>
</feature>